<proteinExistence type="predicted"/>
<dbReference type="EMBL" id="QXXA01000004">
    <property type="protein sequence ID" value="NBI05960.1"/>
    <property type="molecule type" value="Genomic_DNA"/>
</dbReference>
<reference evidence="2 3" key="1">
    <citation type="submission" date="2018-08" db="EMBL/GenBank/DDBJ databases">
        <title>Murine metabolic-syndrome-specific gut microbial biobank.</title>
        <authorList>
            <person name="Liu C."/>
        </authorList>
    </citation>
    <scope>NUCLEOTIDE SEQUENCE [LARGE SCALE GENOMIC DNA]</scope>
    <source>
        <strain evidence="2 3">583</strain>
    </source>
</reference>
<dbReference type="GO" id="GO:0022857">
    <property type="term" value="F:transmembrane transporter activity"/>
    <property type="evidence" value="ECO:0007669"/>
    <property type="project" value="InterPro"/>
</dbReference>
<dbReference type="Proteomes" id="UP000467132">
    <property type="component" value="Unassembled WGS sequence"/>
</dbReference>
<feature type="transmembrane region" description="Helical" evidence="1">
    <location>
        <begin position="100"/>
        <end position="125"/>
    </location>
</feature>
<dbReference type="InterPro" id="IPR024529">
    <property type="entry name" value="ECF_trnsprt_substrate-spec"/>
</dbReference>
<keyword evidence="1" id="KW-0472">Membrane</keyword>
<feature type="transmembrane region" description="Helical" evidence="1">
    <location>
        <begin position="137"/>
        <end position="154"/>
    </location>
</feature>
<keyword evidence="3" id="KW-1185">Reference proteome</keyword>
<keyword evidence="1" id="KW-1133">Transmembrane helix</keyword>
<sequence length="192" mass="20333">MKSNVFNSTNSMVIASLGIVINIVFGTVIQFIQIPLLFLDTIGTIFVAVVLGPFAGAMTGGLTNIIQGMITNPKNIPFAIVNIAIGLIVGLIAKKYRFNLKIAIVTGIILSIIAPLIGTPIAVLVYGGVTGGGTDVIFAWLLASGQKIFTAAFIPRITGNIIDKIASCILVVFVIQYLPLNLRAYQKSNQNA</sequence>
<dbReference type="AlphaFoldDB" id="A0A845QV69"/>
<dbReference type="NCBIfam" id="NF045596">
    <property type="entry name" value="ECF_S_CD3073"/>
    <property type="match status" value="1"/>
</dbReference>
<dbReference type="Pfam" id="PF12822">
    <property type="entry name" value="ECF_trnsprt"/>
    <property type="match status" value="1"/>
</dbReference>
<feature type="transmembrane region" description="Helical" evidence="1">
    <location>
        <begin position="36"/>
        <end position="56"/>
    </location>
</feature>
<comment type="caution">
    <text evidence="2">The sequence shown here is derived from an EMBL/GenBank/DDBJ whole genome shotgun (WGS) entry which is preliminary data.</text>
</comment>
<evidence type="ECO:0000313" key="2">
    <source>
        <dbReference type="EMBL" id="NBI05960.1"/>
    </source>
</evidence>
<name>A0A845QV69_9CLOT</name>
<organism evidence="2 3">
    <name type="scientific">Senegalia massiliensis</name>
    <dbReference type="NCBI Taxonomy" id="1720316"/>
    <lineage>
        <taxon>Bacteria</taxon>
        <taxon>Bacillati</taxon>
        <taxon>Bacillota</taxon>
        <taxon>Clostridia</taxon>
        <taxon>Eubacteriales</taxon>
        <taxon>Clostridiaceae</taxon>
        <taxon>Senegalia</taxon>
    </lineage>
</organism>
<dbReference type="Gene3D" id="1.10.1760.20">
    <property type="match status" value="1"/>
</dbReference>
<dbReference type="RefSeq" id="WP_160196446.1">
    <property type="nucleotide sequence ID" value="NZ_QXXA01000004.1"/>
</dbReference>
<evidence type="ECO:0000313" key="3">
    <source>
        <dbReference type="Proteomes" id="UP000467132"/>
    </source>
</evidence>
<accession>A0A845QV69</accession>
<keyword evidence="1" id="KW-0812">Transmembrane</keyword>
<protein>
    <submittedName>
        <fullName evidence="2">ECF transporter S component</fullName>
    </submittedName>
</protein>
<gene>
    <name evidence="2" type="ORF">D3Z33_03695</name>
</gene>
<feature type="transmembrane region" description="Helical" evidence="1">
    <location>
        <begin position="12"/>
        <end position="29"/>
    </location>
</feature>
<evidence type="ECO:0000256" key="1">
    <source>
        <dbReference type="SAM" id="Phobius"/>
    </source>
</evidence>
<feature type="transmembrane region" description="Helical" evidence="1">
    <location>
        <begin position="161"/>
        <end position="180"/>
    </location>
</feature>
<dbReference type="OrthoDB" id="9766854at2"/>
<feature type="transmembrane region" description="Helical" evidence="1">
    <location>
        <begin position="76"/>
        <end position="93"/>
    </location>
</feature>